<keyword evidence="2" id="KW-1185">Reference proteome</keyword>
<dbReference type="EMBL" id="AP028915">
    <property type="protein sequence ID" value="BES96199.1"/>
    <property type="molecule type" value="Genomic_DNA"/>
</dbReference>
<sequence>MEVPRVTWRFSVLQFRARKSGACEAFRVSGSPPGRWGAEVPDVAVFPRAQGRGAGFLGAADRDPNRRPHVLASGRALSQPPPLVRPLVTRDRSARQLPRLFLRRGFRLLFRSSKFSFFQIFLFSQNLFYSRTSLTFLFMVGFQQ</sequence>
<reference evidence="1 2" key="1">
    <citation type="submission" date="2023-09" db="EMBL/GenBank/DDBJ databases">
        <title>Nesidiocoris tenuis whole genome shotgun sequence.</title>
        <authorList>
            <person name="Shibata T."/>
            <person name="Shimoda M."/>
            <person name="Kobayashi T."/>
            <person name="Uehara T."/>
        </authorList>
    </citation>
    <scope>NUCLEOTIDE SEQUENCE [LARGE SCALE GENOMIC DNA]</scope>
    <source>
        <strain evidence="1 2">Japan</strain>
    </source>
</reference>
<accession>A0ABN7AXE2</accession>
<organism evidence="1 2">
    <name type="scientific">Nesidiocoris tenuis</name>
    <dbReference type="NCBI Taxonomy" id="355587"/>
    <lineage>
        <taxon>Eukaryota</taxon>
        <taxon>Metazoa</taxon>
        <taxon>Ecdysozoa</taxon>
        <taxon>Arthropoda</taxon>
        <taxon>Hexapoda</taxon>
        <taxon>Insecta</taxon>
        <taxon>Pterygota</taxon>
        <taxon>Neoptera</taxon>
        <taxon>Paraneoptera</taxon>
        <taxon>Hemiptera</taxon>
        <taxon>Heteroptera</taxon>
        <taxon>Panheteroptera</taxon>
        <taxon>Cimicomorpha</taxon>
        <taxon>Miridae</taxon>
        <taxon>Dicyphina</taxon>
        <taxon>Nesidiocoris</taxon>
    </lineage>
</organism>
<gene>
    <name evidence="1" type="ORF">NTJ_09007</name>
</gene>
<evidence type="ECO:0000313" key="2">
    <source>
        <dbReference type="Proteomes" id="UP001307889"/>
    </source>
</evidence>
<evidence type="ECO:0000313" key="1">
    <source>
        <dbReference type="EMBL" id="BES96199.1"/>
    </source>
</evidence>
<protein>
    <submittedName>
        <fullName evidence="1">Uncharacterized protein</fullName>
    </submittedName>
</protein>
<name>A0ABN7AXE2_9HEMI</name>
<proteinExistence type="predicted"/>
<dbReference type="Proteomes" id="UP001307889">
    <property type="component" value="Chromosome 7"/>
</dbReference>